<comment type="catalytic activity">
    <reaction evidence="6">
        <text>1-hexadecanoyl-sn-glycero-3-phosphocholine + hexadecanoyl-CoA = 1,2-dihexadecanoyl-sn-glycero-3-phosphocholine + CoA</text>
        <dbReference type="Rhea" id="RHEA:35983"/>
        <dbReference type="ChEBI" id="CHEBI:57287"/>
        <dbReference type="ChEBI" id="CHEBI:57379"/>
        <dbReference type="ChEBI" id="CHEBI:72998"/>
        <dbReference type="ChEBI" id="CHEBI:72999"/>
    </reaction>
    <physiologicalReaction direction="left-to-right" evidence="6">
        <dbReference type="Rhea" id="RHEA:35984"/>
    </physiologicalReaction>
</comment>
<comment type="catalytic activity">
    <reaction evidence="11">
        <text>1,2-dihexadecanoyl-sn-glycero-3-phosphocholine + H2O = 1-hexadecanoyl-sn-glycero-3-phosphocholine + hexadecanoate + H(+)</text>
        <dbReference type="Rhea" id="RHEA:41223"/>
        <dbReference type="ChEBI" id="CHEBI:7896"/>
        <dbReference type="ChEBI" id="CHEBI:15377"/>
        <dbReference type="ChEBI" id="CHEBI:15378"/>
        <dbReference type="ChEBI" id="CHEBI:72998"/>
        <dbReference type="ChEBI" id="CHEBI:72999"/>
    </reaction>
    <physiologicalReaction direction="left-to-right" evidence="11">
        <dbReference type="Rhea" id="RHEA:41224"/>
    </physiologicalReaction>
</comment>
<proteinExistence type="inferred from homology"/>
<organism evidence="15 16">
    <name type="scientific">Ciona intestinalis</name>
    <name type="common">Transparent sea squirt</name>
    <name type="synonym">Ascidia intestinalis</name>
    <dbReference type="NCBI Taxonomy" id="7719"/>
    <lineage>
        <taxon>Eukaryota</taxon>
        <taxon>Metazoa</taxon>
        <taxon>Chordata</taxon>
        <taxon>Tunicata</taxon>
        <taxon>Ascidiacea</taxon>
        <taxon>Phlebobranchia</taxon>
        <taxon>Cionidae</taxon>
        <taxon>Ciona</taxon>
    </lineage>
</organism>
<accession>H2XQS5</accession>
<dbReference type="Gene3D" id="3.40.30.10">
    <property type="entry name" value="Glutaredoxin"/>
    <property type="match status" value="1"/>
</dbReference>
<reference evidence="16" key="1">
    <citation type="journal article" date="2002" name="Science">
        <title>The draft genome of Ciona intestinalis: insights into chordate and vertebrate origins.</title>
        <authorList>
            <person name="Dehal P."/>
            <person name="Satou Y."/>
            <person name="Campbell R.K."/>
            <person name="Chapman J."/>
            <person name="Degnan B."/>
            <person name="De Tomaso A."/>
            <person name="Davidson B."/>
            <person name="Di Gregorio A."/>
            <person name="Gelpke M."/>
            <person name="Goodstein D.M."/>
            <person name="Harafuji N."/>
            <person name="Hastings K.E."/>
            <person name="Ho I."/>
            <person name="Hotta K."/>
            <person name="Huang W."/>
            <person name="Kawashima T."/>
            <person name="Lemaire P."/>
            <person name="Martinez D."/>
            <person name="Meinertzhagen I.A."/>
            <person name="Necula S."/>
            <person name="Nonaka M."/>
            <person name="Putnam N."/>
            <person name="Rash S."/>
            <person name="Saiga H."/>
            <person name="Satake M."/>
            <person name="Terry A."/>
            <person name="Yamada L."/>
            <person name="Wang H.G."/>
            <person name="Awazu S."/>
            <person name="Azumi K."/>
            <person name="Boore J."/>
            <person name="Branno M."/>
            <person name="Chin-Bow S."/>
            <person name="DeSantis R."/>
            <person name="Doyle S."/>
            <person name="Francino P."/>
            <person name="Keys D.N."/>
            <person name="Haga S."/>
            <person name="Hayashi H."/>
            <person name="Hino K."/>
            <person name="Imai K.S."/>
            <person name="Inaba K."/>
            <person name="Kano S."/>
            <person name="Kobayashi K."/>
            <person name="Kobayashi M."/>
            <person name="Lee B.I."/>
            <person name="Makabe K.W."/>
            <person name="Manohar C."/>
            <person name="Matassi G."/>
            <person name="Medina M."/>
            <person name="Mochizuki Y."/>
            <person name="Mount S."/>
            <person name="Morishita T."/>
            <person name="Miura S."/>
            <person name="Nakayama A."/>
            <person name="Nishizaka S."/>
            <person name="Nomoto H."/>
            <person name="Ohta F."/>
            <person name="Oishi K."/>
            <person name="Rigoutsos I."/>
            <person name="Sano M."/>
            <person name="Sasaki A."/>
            <person name="Sasakura Y."/>
            <person name="Shoguchi E."/>
            <person name="Shin-i T."/>
            <person name="Spagnuolo A."/>
            <person name="Stainier D."/>
            <person name="Suzuki M.M."/>
            <person name="Tassy O."/>
            <person name="Takatori N."/>
            <person name="Tokuoka M."/>
            <person name="Yagi K."/>
            <person name="Yoshizaki F."/>
            <person name="Wada S."/>
            <person name="Zhang C."/>
            <person name="Hyatt P.D."/>
            <person name="Larimer F."/>
            <person name="Detter C."/>
            <person name="Doggett N."/>
            <person name="Glavina T."/>
            <person name="Hawkins T."/>
            <person name="Richardson P."/>
            <person name="Lucas S."/>
            <person name="Kohara Y."/>
            <person name="Levine M."/>
            <person name="Satoh N."/>
            <person name="Rokhsar D.S."/>
        </authorList>
    </citation>
    <scope>NUCLEOTIDE SEQUENCE [LARGE SCALE GENOMIC DNA]</scope>
</reference>
<evidence type="ECO:0000256" key="13">
    <source>
        <dbReference type="PIRSR" id="PIRSR000239-1"/>
    </source>
</evidence>
<dbReference type="OMA" id="HGPMNIP"/>
<evidence type="ECO:0000256" key="12">
    <source>
        <dbReference type="PIRNR" id="PIRNR000239"/>
    </source>
</evidence>
<reference evidence="15" key="4">
    <citation type="submission" date="2025-09" db="UniProtKB">
        <authorList>
            <consortium name="Ensembl"/>
        </authorList>
    </citation>
    <scope>IDENTIFICATION</scope>
</reference>
<dbReference type="HOGENOM" id="CLU_042529_4_1_1"/>
<evidence type="ECO:0000313" key="15">
    <source>
        <dbReference type="Ensembl" id="ENSCINP00000032009.1"/>
    </source>
</evidence>
<evidence type="ECO:0000256" key="10">
    <source>
        <dbReference type="ARBA" id="ARBA00026214"/>
    </source>
</evidence>
<dbReference type="InterPro" id="IPR000866">
    <property type="entry name" value="AhpC/TSA"/>
</dbReference>
<dbReference type="CDD" id="cd03016">
    <property type="entry name" value="PRX_1cys"/>
    <property type="match status" value="1"/>
</dbReference>
<comment type="catalytic activity">
    <reaction evidence="8">
        <text>a 1-acyl-sn-glycero-3-phosphocholine + an acyl-CoA = a 1,2-diacyl-sn-glycero-3-phosphocholine + CoA</text>
        <dbReference type="Rhea" id="RHEA:12937"/>
        <dbReference type="ChEBI" id="CHEBI:57287"/>
        <dbReference type="ChEBI" id="CHEBI:57643"/>
        <dbReference type="ChEBI" id="CHEBI:58168"/>
        <dbReference type="ChEBI" id="CHEBI:58342"/>
        <dbReference type="EC" id="2.3.1.23"/>
    </reaction>
</comment>
<dbReference type="AlphaFoldDB" id="H2XQS5"/>
<dbReference type="GO" id="GO:0047184">
    <property type="term" value="F:1-acylglycerophosphocholine O-acyltransferase activity"/>
    <property type="evidence" value="ECO:0007669"/>
    <property type="project" value="UniProtKB-EC"/>
</dbReference>
<sequence length="223" mass="24313">MGVNLGQVFPNIDCKTTKGDYKLHDFINESWSILFSHPADYTPVCTTELGTAAQLKPEFDARGVKMIGLSIDSVDSHNGWIKDIQSYAGLQGEFPYPIIAGTRQTAADLGMLDPDEVDASGMALTARCVFIIGPDKKLKLSLLYPATTGRNFNEIIRVIDSLQLTATKKVATPANWKSGEDCMVVPSLSDAQATELFPKGFKVTEVPSKKSYIRLTPDPSNLP</sequence>
<dbReference type="STRING" id="7719.ENSCINP00000032009"/>
<dbReference type="Pfam" id="PF00578">
    <property type="entry name" value="AhpC-TSA"/>
    <property type="match status" value="1"/>
</dbReference>
<dbReference type="InterPro" id="IPR045020">
    <property type="entry name" value="PRX_1cys"/>
</dbReference>
<evidence type="ECO:0000313" key="16">
    <source>
        <dbReference type="Proteomes" id="UP000008144"/>
    </source>
</evidence>
<evidence type="ECO:0000256" key="3">
    <source>
        <dbReference type="ARBA" id="ARBA00022862"/>
    </source>
</evidence>
<dbReference type="FunCoup" id="H2XQS5">
    <property type="interactions" value="30"/>
</dbReference>
<dbReference type="InterPro" id="IPR024706">
    <property type="entry name" value="Peroxiredoxin_AhpC-typ"/>
</dbReference>
<dbReference type="GO" id="GO:0004623">
    <property type="term" value="F:phospholipase A2 activity"/>
    <property type="evidence" value="ECO:0007669"/>
    <property type="project" value="UniProtKB-EC"/>
</dbReference>
<dbReference type="PANTHER" id="PTHR43503:SF4">
    <property type="entry name" value="PEROXIREDOXIN-6"/>
    <property type="match status" value="1"/>
</dbReference>
<evidence type="ECO:0000256" key="4">
    <source>
        <dbReference type="ARBA" id="ARBA00023002"/>
    </source>
</evidence>
<dbReference type="PROSITE" id="PS51352">
    <property type="entry name" value="THIOREDOXIN_2"/>
    <property type="match status" value="1"/>
</dbReference>
<evidence type="ECO:0000256" key="7">
    <source>
        <dbReference type="ARBA" id="ARBA00024523"/>
    </source>
</evidence>
<keyword evidence="5 12" id="KW-0676">Redox-active center</keyword>
<dbReference type="GO" id="GO:0045454">
    <property type="term" value="P:cell redox homeostasis"/>
    <property type="evidence" value="ECO:0000318"/>
    <property type="project" value="GO_Central"/>
</dbReference>
<comment type="similarity">
    <text evidence="9">Belongs to the peroxiredoxin family. Prx6 subfamily.</text>
</comment>
<evidence type="ECO:0000256" key="5">
    <source>
        <dbReference type="ARBA" id="ARBA00023284"/>
    </source>
</evidence>
<dbReference type="GO" id="GO:0051920">
    <property type="term" value="F:peroxiredoxin activity"/>
    <property type="evidence" value="ECO:0007669"/>
    <property type="project" value="InterPro"/>
</dbReference>
<dbReference type="SUPFAM" id="SSF52833">
    <property type="entry name" value="Thioredoxin-like"/>
    <property type="match status" value="1"/>
</dbReference>
<dbReference type="Ensembl" id="ENSCINT00000032511.1">
    <property type="protein sequence ID" value="ENSCINP00000032009.1"/>
    <property type="gene ID" value="ENSCING00000023965.1"/>
</dbReference>
<keyword evidence="16" id="KW-1185">Reference proteome</keyword>
<dbReference type="PANTHER" id="PTHR43503">
    <property type="entry name" value="MCG48959-RELATED"/>
    <property type="match status" value="1"/>
</dbReference>
<dbReference type="InterPro" id="IPR019479">
    <property type="entry name" value="Peroxiredoxin_C"/>
</dbReference>
<dbReference type="EC" id="1.11.1.27" evidence="12"/>
<dbReference type="Pfam" id="PF10417">
    <property type="entry name" value="1-cysPrx_C"/>
    <property type="match status" value="1"/>
</dbReference>
<evidence type="ECO:0000256" key="1">
    <source>
        <dbReference type="ARBA" id="ARBA00001604"/>
    </source>
</evidence>
<dbReference type="GO" id="GO:0005829">
    <property type="term" value="C:cytosol"/>
    <property type="evidence" value="ECO:0000318"/>
    <property type="project" value="GO_Central"/>
</dbReference>
<reference evidence="15" key="2">
    <citation type="journal article" date="2008" name="Genome Biol.">
        <title>Improved genome assembly and evidence-based global gene model set for the chordate Ciona intestinalis: new insight into intron and operon populations.</title>
        <authorList>
            <person name="Satou Y."/>
            <person name="Mineta K."/>
            <person name="Ogasawara M."/>
            <person name="Sasakura Y."/>
            <person name="Shoguchi E."/>
            <person name="Ueno K."/>
            <person name="Yamada L."/>
            <person name="Matsumoto J."/>
            <person name="Wasserscheid J."/>
            <person name="Dewar K."/>
            <person name="Wiley G.B."/>
            <person name="Macmil S.L."/>
            <person name="Roe B.A."/>
            <person name="Zeller R.W."/>
            <person name="Hastings K.E."/>
            <person name="Lemaire P."/>
            <person name="Lindquist E."/>
            <person name="Endo T."/>
            <person name="Hotta K."/>
            <person name="Inaba K."/>
        </authorList>
    </citation>
    <scope>NUCLEOTIDE SEQUENCE [LARGE SCALE GENOMIC DNA]</scope>
    <source>
        <strain evidence="15">wild type</strain>
    </source>
</reference>
<keyword evidence="4 12" id="KW-0560">Oxidoreductase</keyword>
<dbReference type="PIRSF" id="PIRSF000239">
    <property type="entry name" value="AHPC"/>
    <property type="match status" value="1"/>
</dbReference>
<comment type="function">
    <text evidence="12">Thiol-specific peroxidase that catalyzes the reduction of hydrogen peroxide and organic hydroperoxides to water and alcohols, respectively.</text>
</comment>
<dbReference type="GO" id="GO:0004601">
    <property type="term" value="F:peroxidase activity"/>
    <property type="evidence" value="ECO:0000318"/>
    <property type="project" value="GO_Central"/>
</dbReference>
<keyword evidence="3 12" id="KW-0049">Antioxidant</keyword>
<reference evidence="15" key="3">
    <citation type="submission" date="2025-08" db="UniProtKB">
        <authorList>
            <consortium name="Ensembl"/>
        </authorList>
    </citation>
    <scope>IDENTIFICATION</scope>
</reference>
<evidence type="ECO:0000256" key="6">
    <source>
        <dbReference type="ARBA" id="ARBA00024460"/>
    </source>
</evidence>
<evidence type="ECO:0000259" key="14">
    <source>
        <dbReference type="PROSITE" id="PS51352"/>
    </source>
</evidence>
<feature type="active site" description="Cysteine sulfenic acid (-SOH) intermediate; for peroxidase activity" evidence="13">
    <location>
        <position position="45"/>
    </location>
</feature>
<evidence type="ECO:0000256" key="9">
    <source>
        <dbReference type="ARBA" id="ARBA00025719"/>
    </source>
</evidence>
<keyword evidence="2 12" id="KW-0575">Peroxidase</keyword>
<dbReference type="FunFam" id="3.30.1020.10:FF:000001">
    <property type="entry name" value="1-Cys peroxiredoxin"/>
    <property type="match status" value="1"/>
</dbReference>
<dbReference type="GeneTree" id="ENSGT00550000074794"/>
<dbReference type="EMBL" id="EAAA01002980">
    <property type="status" value="NOT_ANNOTATED_CDS"/>
    <property type="molecule type" value="Genomic_DNA"/>
</dbReference>
<dbReference type="InterPro" id="IPR036249">
    <property type="entry name" value="Thioredoxin-like_sf"/>
</dbReference>
<comment type="catalytic activity">
    <reaction evidence="1">
        <text>a 1,2-diacyl-sn-glycero-3-phosphocholine + H2O = a 1-acyl-sn-glycero-3-phosphocholine + a fatty acid + H(+)</text>
        <dbReference type="Rhea" id="RHEA:15801"/>
        <dbReference type="ChEBI" id="CHEBI:15377"/>
        <dbReference type="ChEBI" id="CHEBI:15378"/>
        <dbReference type="ChEBI" id="CHEBI:28868"/>
        <dbReference type="ChEBI" id="CHEBI:57643"/>
        <dbReference type="ChEBI" id="CHEBI:58168"/>
        <dbReference type="EC" id="3.1.1.4"/>
    </reaction>
</comment>
<feature type="domain" description="Thioredoxin" evidence="14">
    <location>
        <begin position="3"/>
        <end position="164"/>
    </location>
</feature>
<dbReference type="InParanoid" id="H2XQS5"/>
<protein>
    <recommendedName>
        <fullName evidence="10 12">Peroxiredoxin-6</fullName>
        <ecNumber evidence="12">1.11.1.27</ecNumber>
    </recommendedName>
</protein>
<evidence type="ECO:0000256" key="8">
    <source>
        <dbReference type="ARBA" id="ARBA00024623"/>
    </source>
</evidence>
<dbReference type="Gene3D" id="3.30.1020.10">
    <property type="entry name" value="Antioxidant, Horf6, Chain A, domain2"/>
    <property type="match status" value="1"/>
</dbReference>
<dbReference type="FunFam" id="3.40.30.10:FF:000011">
    <property type="entry name" value="Peroxiredoxin PRX1"/>
    <property type="match status" value="1"/>
</dbReference>
<evidence type="ECO:0000256" key="2">
    <source>
        <dbReference type="ARBA" id="ARBA00022559"/>
    </source>
</evidence>
<name>H2XQS5_CIOIN</name>
<dbReference type="Proteomes" id="UP000008144">
    <property type="component" value="Chromosome 9"/>
</dbReference>
<dbReference type="InterPro" id="IPR013766">
    <property type="entry name" value="Thioredoxin_domain"/>
</dbReference>
<comment type="catalytic activity">
    <reaction evidence="7 12">
        <text>a hydroperoxide + 2 glutathione = an alcohol + glutathione disulfide + H2O</text>
        <dbReference type="Rhea" id="RHEA:62632"/>
        <dbReference type="ChEBI" id="CHEBI:15377"/>
        <dbReference type="ChEBI" id="CHEBI:30879"/>
        <dbReference type="ChEBI" id="CHEBI:35924"/>
        <dbReference type="ChEBI" id="CHEBI:57925"/>
        <dbReference type="ChEBI" id="CHEBI:58297"/>
        <dbReference type="EC" id="1.11.1.27"/>
    </reaction>
</comment>
<evidence type="ECO:0000256" key="11">
    <source>
        <dbReference type="ARBA" id="ARBA00048227"/>
    </source>
</evidence>